<reference evidence="2 3" key="1">
    <citation type="submission" date="2013-03" db="EMBL/GenBank/DDBJ databases">
        <title>The Genome Sequence of Exophiala aquamarina CBS 119918.</title>
        <authorList>
            <consortium name="The Broad Institute Genomics Platform"/>
            <person name="Cuomo C."/>
            <person name="de Hoog S."/>
            <person name="Gorbushina A."/>
            <person name="Walker B."/>
            <person name="Young S.K."/>
            <person name="Zeng Q."/>
            <person name="Gargeya S."/>
            <person name="Fitzgerald M."/>
            <person name="Haas B."/>
            <person name="Abouelleil A."/>
            <person name="Allen A.W."/>
            <person name="Alvarado L."/>
            <person name="Arachchi H.M."/>
            <person name="Berlin A.M."/>
            <person name="Chapman S.B."/>
            <person name="Gainer-Dewar J."/>
            <person name="Goldberg J."/>
            <person name="Griggs A."/>
            <person name="Gujja S."/>
            <person name="Hansen M."/>
            <person name="Howarth C."/>
            <person name="Imamovic A."/>
            <person name="Ireland A."/>
            <person name="Larimer J."/>
            <person name="McCowan C."/>
            <person name="Murphy C."/>
            <person name="Pearson M."/>
            <person name="Poon T.W."/>
            <person name="Priest M."/>
            <person name="Roberts A."/>
            <person name="Saif S."/>
            <person name="Shea T."/>
            <person name="Sisk P."/>
            <person name="Sykes S."/>
            <person name="Wortman J."/>
            <person name="Nusbaum C."/>
            <person name="Birren B."/>
        </authorList>
    </citation>
    <scope>NUCLEOTIDE SEQUENCE [LARGE SCALE GENOMIC DNA]</scope>
    <source>
        <strain evidence="2 3">CBS 119918</strain>
    </source>
</reference>
<accession>A0A072PNK7</accession>
<dbReference type="GeneID" id="25277982"/>
<feature type="region of interest" description="Disordered" evidence="1">
    <location>
        <begin position="29"/>
        <end position="57"/>
    </location>
</feature>
<dbReference type="RefSeq" id="XP_013264066.1">
    <property type="nucleotide sequence ID" value="XM_013408612.1"/>
</dbReference>
<dbReference type="AlphaFoldDB" id="A0A072PNK7"/>
<gene>
    <name evidence="2" type="ORF">A1O9_03042</name>
</gene>
<dbReference type="OrthoDB" id="5383703at2759"/>
<dbReference type="EMBL" id="AMGV01000002">
    <property type="protein sequence ID" value="KEF61476.1"/>
    <property type="molecule type" value="Genomic_DNA"/>
</dbReference>
<dbReference type="VEuPathDB" id="FungiDB:A1O9_03042"/>
<keyword evidence="3" id="KW-1185">Reference proteome</keyword>
<evidence type="ECO:0000313" key="2">
    <source>
        <dbReference type="EMBL" id="KEF61476.1"/>
    </source>
</evidence>
<comment type="caution">
    <text evidence="2">The sequence shown here is derived from an EMBL/GenBank/DDBJ whole genome shotgun (WGS) entry which is preliminary data.</text>
</comment>
<sequence>MPPDDTFVDEPVTPAPVFAYRALKGFFFGSPEDQRDVDDSDKENAPLDKPEISKKAKASVKAAIDTTEKSKTSKVSVSMPITFNTPEAKRWDGRLLAPELPPAPGSPTRSILRLPGQATPRSQSLRDVNVTFKDLSPEEATAVRQAKASNDLPAPCTAQPALQDVAAPTQKEKRSRNVVSIDGAATATGSNAGPEPGPPTAGNSVPSGQAPCGGISAEAFEAYQKRTEKEMKRLLAHAKKMKEFAYQADLQNHELRKTIRQLQVQNETFRKGLPALDQEGIAGPNGAFQLPLATRLEELRVAREQRTITRCAPGRVPLCAPPLPEGIDPNSNLARKYKSFENFLSEDPSRGGFPPEASIEQIVEAWRRREKVDLDEMYREGLAIAEAEEDSEFKKRITHPKVYAINKARAAAARERLAKKSEARKASLEI</sequence>
<dbReference type="STRING" id="1182545.A0A072PNK7"/>
<proteinExistence type="predicted"/>
<evidence type="ECO:0000313" key="3">
    <source>
        <dbReference type="Proteomes" id="UP000027920"/>
    </source>
</evidence>
<dbReference type="HOGENOM" id="CLU_589258_0_0_1"/>
<protein>
    <submittedName>
        <fullName evidence="2">Uncharacterized protein</fullName>
    </submittedName>
</protein>
<dbReference type="Proteomes" id="UP000027920">
    <property type="component" value="Unassembled WGS sequence"/>
</dbReference>
<feature type="compositionally biased region" description="Basic and acidic residues" evidence="1">
    <location>
        <begin position="42"/>
        <end position="54"/>
    </location>
</feature>
<evidence type="ECO:0000256" key="1">
    <source>
        <dbReference type="SAM" id="MobiDB-lite"/>
    </source>
</evidence>
<feature type="region of interest" description="Disordered" evidence="1">
    <location>
        <begin position="185"/>
        <end position="212"/>
    </location>
</feature>
<name>A0A072PNK7_9EURO</name>
<feature type="region of interest" description="Disordered" evidence="1">
    <location>
        <begin position="92"/>
        <end position="111"/>
    </location>
</feature>
<organism evidence="2 3">
    <name type="scientific">Exophiala aquamarina CBS 119918</name>
    <dbReference type="NCBI Taxonomy" id="1182545"/>
    <lineage>
        <taxon>Eukaryota</taxon>
        <taxon>Fungi</taxon>
        <taxon>Dikarya</taxon>
        <taxon>Ascomycota</taxon>
        <taxon>Pezizomycotina</taxon>
        <taxon>Eurotiomycetes</taxon>
        <taxon>Chaetothyriomycetidae</taxon>
        <taxon>Chaetothyriales</taxon>
        <taxon>Herpotrichiellaceae</taxon>
        <taxon>Exophiala</taxon>
    </lineage>
</organism>